<dbReference type="STRING" id="151549.A0A4C1U6Z6"/>
<keyword evidence="17" id="KW-1185">Reference proteome</keyword>
<comment type="similarity">
    <text evidence="7">Belongs to the protein kinase superfamily. Ser/Thr protein kinase family. GCN2 subfamily.</text>
</comment>
<dbReference type="PROSITE" id="PS50011">
    <property type="entry name" value="PROTEIN_KINASE_DOM"/>
    <property type="match status" value="2"/>
</dbReference>
<dbReference type="InterPro" id="IPR006575">
    <property type="entry name" value="RWD_dom"/>
</dbReference>
<comment type="caution">
    <text evidence="16">The sequence shown here is derived from an EMBL/GenBank/DDBJ whole genome shotgun (WGS) entry which is preliminary data.</text>
</comment>
<keyword evidence="2" id="KW-0723">Serine/threonine-protein kinase</keyword>
<dbReference type="EC" id="2.7.11.1" evidence="1"/>
<dbReference type="CDD" id="cd14046">
    <property type="entry name" value="STKc_EIF2AK4_GCN2_rpt2"/>
    <property type="match status" value="1"/>
</dbReference>
<sequence>MLKETQECQQDEIETLKAIYGEDLFDNCEATENEVKLTLPLHNSAVPRAHCSVTLCIERSPEYPEKAPNITIEKYHGILDETALKLLIELEALALECCGEVMIFQLIQHVQEFLHNHYKSTSSGCDEMLERRYKSEMHKMYDLQLKESKENQDIKDEIQQRQEVILKNERQQKVQHTCYQNERSDDNESSDTSELISYSDKEVSSAERKGKEKNIEPCTCHCIRLRTLKIHQNVIGKVNIGNCLGRSLNRSTYLGIDEKSGNTLIIKKWCLHSANDLKWKRLLHSIEEDLEIVNRIIHPNVIVYNAMKYQQGMSPKKEIVQYVYLLRDFVFGTSLKYLKTRVYGLGDSLEDLRFVRHIGNGIFNALLELHRSDLMHGEIKPGNVFMDNSGLVKLVDVSFDVRLQHIVENGGHCERQTKTQHIFAAAQLLLSLISDKKTGLEIPSCLESTVKQFFSKCLTEDEYVQWSVENLLNHPFLKDALVRLLDALKILDILDNGRGSVQSDDCSSLPAEVHSRLGIEFETLKWLGKGAFGDVLKVKNKLDGGIYAVKIIKLNPQDVQLNKKIKGEVKLLSSLKHENIVRYYNAWIETTQVGESNDSNEESGYIDSFQKIPEKKFSSEVKLVWSINGVTKSEIEEKDISDFDLPEVDDEDDDHNDEEWEEEQEVLNITDCSCSIEFEVDTHNKSEIIPSGQTIDSSRSPTEHQVLYIQMEFCEKNTLRHAIDSGLYLEHFRAWRLFREIVEGLAHVHQRGMIHRDLKPDNVFLDLNDHVKIGDFGLATKAFPSLLGSSDDKNKTQYELGGSLTGQVGTALYVAPELLQAANKVIYNQKVDIYSLGIILFEIFHAPFDTGMERIKVLTELRSKDIHLPSAFVSDENKKQIHVIRWLLHHDPSLRPTCAELLSSEHVPRAVPEGALAGLVAHALAEKGGHGRRKLVKACLKSTVTPAEDYNYDSGLKSEPDVVLLAVKDSVIEVFKRHAAIEFAPPLMLSRTGVWDKHHTAVKLLTASGSVVHLPHDLRLPFARRSPSALTSKISNRSGGLAHQTHISDSKYWSLKRGSDMSTCLRRLRYPPATTKLRYTAYKESVCMRRYVVDRVFREKHVPGFHPRELLECAFDIVTPKTSSLWPDAELLLIVCAAAARVGLKLAFQMNHIMLLRGVLMACGIPMDKHADLYPLLVDMRTVRSGRALQRLLSRRNAAAAAPLGLARRRPGTEITRKKIPSTVRRITSQQLQIHLTSLCLNDSDVINLLLLMQSNVPINAIRELLVPVMRRSESNEFMEKAIAELEICSSNAKAFGAECLITIAPCLAYNASQHDGVFWQALYAQKQDQSKAMQFKYRTGDLIAAGGRYNTLVEDFWKVTRSVKGDKSKLKSCSVGFSMSLERIAAIIKKGGINLPEDLKSNIEQSGKICVCIWGAAGSGRDCAAASRRAGLARELWAAGCTVCVAECRGTGEAHELTGANLVALLTDDSANSVRLAQWDKTRLQEKILPLSAVVDYVKQKLQMEMQRNSETPNRSRSSSPSEMRRPPILATVITHDKLSNKKRRRLETQDECGLLLLAGDTSLPFEINKQKQAVDEVYSTISEIVEIY</sequence>
<feature type="compositionally biased region" description="Low complexity" evidence="13">
    <location>
        <begin position="1510"/>
        <end position="1523"/>
    </location>
</feature>
<dbReference type="SMART" id="SM00591">
    <property type="entry name" value="RWD"/>
    <property type="match status" value="1"/>
</dbReference>
<evidence type="ECO:0000256" key="11">
    <source>
        <dbReference type="PIRSR" id="PIRSR000660-2"/>
    </source>
</evidence>
<gene>
    <name evidence="16" type="primary">Eif2ak4</name>
    <name evidence="16" type="ORF">EVAR_10683_1</name>
</gene>
<feature type="domain" description="Protein kinase" evidence="14">
    <location>
        <begin position="521"/>
        <end position="907"/>
    </location>
</feature>
<dbReference type="Pfam" id="PF05773">
    <property type="entry name" value="RWD"/>
    <property type="match status" value="1"/>
</dbReference>
<dbReference type="SUPFAM" id="SSF55681">
    <property type="entry name" value="Class II aaRS and biotin synthetases"/>
    <property type="match status" value="1"/>
</dbReference>
<proteinExistence type="inferred from homology"/>
<evidence type="ECO:0000256" key="10">
    <source>
        <dbReference type="PIRSR" id="PIRSR000660-1"/>
    </source>
</evidence>
<dbReference type="PROSITE" id="PS50908">
    <property type="entry name" value="RWD"/>
    <property type="match status" value="1"/>
</dbReference>
<dbReference type="EMBL" id="BGZK01000137">
    <property type="protein sequence ID" value="GBP22173.1"/>
    <property type="molecule type" value="Genomic_DNA"/>
</dbReference>
<dbReference type="InterPro" id="IPR008271">
    <property type="entry name" value="Ser/Thr_kinase_AS"/>
</dbReference>
<dbReference type="GO" id="GO:0009893">
    <property type="term" value="P:positive regulation of metabolic process"/>
    <property type="evidence" value="ECO:0007669"/>
    <property type="project" value="UniProtKB-ARBA"/>
</dbReference>
<dbReference type="Gene3D" id="1.10.510.10">
    <property type="entry name" value="Transferase(Phosphotransferase) domain 1"/>
    <property type="match status" value="2"/>
</dbReference>
<dbReference type="InterPro" id="IPR045864">
    <property type="entry name" value="aa-tRNA-synth_II/BPL/LPL"/>
</dbReference>
<dbReference type="InterPro" id="IPR011009">
    <property type="entry name" value="Kinase-like_dom_sf"/>
</dbReference>
<dbReference type="InterPro" id="IPR050339">
    <property type="entry name" value="CC_SR_Kinase"/>
</dbReference>
<dbReference type="PROSITE" id="PS00108">
    <property type="entry name" value="PROTEIN_KINASE_ST"/>
    <property type="match status" value="1"/>
</dbReference>
<feature type="domain" description="RWD" evidence="15">
    <location>
        <begin position="11"/>
        <end position="117"/>
    </location>
</feature>
<dbReference type="FunFam" id="3.10.110.10:FF:000050">
    <property type="entry name" value="eIF-2-alpha kinase GCN2"/>
    <property type="match status" value="1"/>
</dbReference>
<evidence type="ECO:0000256" key="7">
    <source>
        <dbReference type="ARBA" id="ARBA00037982"/>
    </source>
</evidence>
<dbReference type="GO" id="GO:0004694">
    <property type="term" value="F:eukaryotic translation initiation factor 2alpha kinase activity"/>
    <property type="evidence" value="ECO:0007669"/>
    <property type="project" value="InterPro"/>
</dbReference>
<evidence type="ECO:0000256" key="8">
    <source>
        <dbReference type="ARBA" id="ARBA00047899"/>
    </source>
</evidence>
<keyword evidence="5 16" id="KW-0418">Kinase</keyword>
<evidence type="ECO:0000256" key="1">
    <source>
        <dbReference type="ARBA" id="ARBA00012513"/>
    </source>
</evidence>
<dbReference type="GO" id="GO:0000077">
    <property type="term" value="P:DNA damage checkpoint signaling"/>
    <property type="evidence" value="ECO:0007669"/>
    <property type="project" value="InterPro"/>
</dbReference>
<evidence type="ECO:0000256" key="6">
    <source>
        <dbReference type="ARBA" id="ARBA00022840"/>
    </source>
</evidence>
<dbReference type="Gene3D" id="3.30.930.10">
    <property type="entry name" value="Bira Bifunctional Protein, Domain 2"/>
    <property type="match status" value="1"/>
</dbReference>
<dbReference type="InterPro" id="IPR017441">
    <property type="entry name" value="Protein_kinase_ATP_BS"/>
</dbReference>
<dbReference type="PIRSF" id="PIRSF000660">
    <property type="entry name" value="Ser/Thr_PK_GCN2"/>
    <property type="match status" value="1"/>
</dbReference>
<dbReference type="SUPFAM" id="SSF54495">
    <property type="entry name" value="UBC-like"/>
    <property type="match status" value="1"/>
</dbReference>
<feature type="binding site" evidence="11">
    <location>
        <begin position="527"/>
        <end position="535"/>
    </location>
    <ligand>
        <name>ATP</name>
        <dbReference type="ChEBI" id="CHEBI:30616"/>
    </ligand>
</feature>
<dbReference type="Proteomes" id="UP000299102">
    <property type="component" value="Unassembled WGS sequence"/>
</dbReference>
<organism evidence="16 17">
    <name type="scientific">Eumeta variegata</name>
    <name type="common">Bagworm moth</name>
    <name type="synonym">Eumeta japonica</name>
    <dbReference type="NCBI Taxonomy" id="151549"/>
    <lineage>
        <taxon>Eukaryota</taxon>
        <taxon>Metazoa</taxon>
        <taxon>Ecdysozoa</taxon>
        <taxon>Arthropoda</taxon>
        <taxon>Hexapoda</taxon>
        <taxon>Insecta</taxon>
        <taxon>Pterygota</taxon>
        <taxon>Neoptera</taxon>
        <taxon>Endopterygota</taxon>
        <taxon>Lepidoptera</taxon>
        <taxon>Glossata</taxon>
        <taxon>Ditrysia</taxon>
        <taxon>Tineoidea</taxon>
        <taxon>Psychidae</taxon>
        <taxon>Oiketicinae</taxon>
        <taxon>Eumeta</taxon>
    </lineage>
</organism>
<evidence type="ECO:0000313" key="17">
    <source>
        <dbReference type="Proteomes" id="UP000299102"/>
    </source>
</evidence>
<dbReference type="SUPFAM" id="SSF56112">
    <property type="entry name" value="Protein kinase-like (PK-like)"/>
    <property type="match status" value="2"/>
</dbReference>
<name>A0A4C1U6Z6_EUMVA</name>
<dbReference type="CDD" id="cd23823">
    <property type="entry name" value="RWD_GCN2"/>
    <property type="match status" value="1"/>
</dbReference>
<feature type="region of interest" description="Disordered" evidence="13">
    <location>
        <begin position="175"/>
        <end position="210"/>
    </location>
</feature>
<feature type="binding site" evidence="11 12">
    <location>
        <position position="550"/>
    </location>
    <ligand>
        <name>ATP</name>
        <dbReference type="ChEBI" id="CHEBI:30616"/>
    </ligand>
</feature>
<feature type="compositionally biased region" description="Basic and acidic residues" evidence="13">
    <location>
        <begin position="199"/>
        <end position="210"/>
    </location>
</feature>
<protein>
    <recommendedName>
        <fullName evidence="1">non-specific serine/threonine protein kinase</fullName>
        <ecNumber evidence="1">2.7.11.1</ecNumber>
    </recommendedName>
</protein>
<reference evidence="16 17" key="1">
    <citation type="journal article" date="2019" name="Commun. Biol.">
        <title>The bagworm genome reveals a unique fibroin gene that provides high tensile strength.</title>
        <authorList>
            <person name="Kono N."/>
            <person name="Nakamura H."/>
            <person name="Ohtoshi R."/>
            <person name="Tomita M."/>
            <person name="Numata K."/>
            <person name="Arakawa K."/>
        </authorList>
    </citation>
    <scope>NUCLEOTIDE SEQUENCE [LARGE SCALE GENOMIC DNA]</scope>
</reference>
<dbReference type="PROSITE" id="PS00107">
    <property type="entry name" value="PROTEIN_KINASE_ATP"/>
    <property type="match status" value="1"/>
</dbReference>
<evidence type="ECO:0000313" key="16">
    <source>
        <dbReference type="EMBL" id="GBP22173.1"/>
    </source>
</evidence>
<evidence type="ECO:0000256" key="9">
    <source>
        <dbReference type="ARBA" id="ARBA00048679"/>
    </source>
</evidence>
<dbReference type="PANTHER" id="PTHR11042">
    <property type="entry name" value="EUKARYOTIC TRANSLATION INITIATION FACTOR 2-ALPHA KINASE EIF2-ALPHA KINASE -RELATED"/>
    <property type="match status" value="1"/>
</dbReference>
<keyword evidence="6 11" id="KW-0067">ATP-binding</keyword>
<feature type="active site" description="Proton acceptor" evidence="10">
    <location>
        <position position="757"/>
    </location>
</feature>
<evidence type="ECO:0000256" key="2">
    <source>
        <dbReference type="ARBA" id="ARBA00022527"/>
    </source>
</evidence>
<feature type="region of interest" description="Disordered" evidence="13">
    <location>
        <begin position="1506"/>
        <end position="1530"/>
    </location>
</feature>
<dbReference type="Pfam" id="PF00069">
    <property type="entry name" value="Pkinase"/>
    <property type="match status" value="3"/>
</dbReference>
<dbReference type="InterPro" id="IPR016255">
    <property type="entry name" value="Gcn2"/>
</dbReference>
<dbReference type="GO" id="GO:0005829">
    <property type="term" value="C:cytosol"/>
    <property type="evidence" value="ECO:0007669"/>
    <property type="project" value="TreeGrafter"/>
</dbReference>
<evidence type="ECO:0000259" key="15">
    <source>
        <dbReference type="PROSITE" id="PS50908"/>
    </source>
</evidence>
<evidence type="ECO:0000256" key="3">
    <source>
        <dbReference type="ARBA" id="ARBA00022679"/>
    </source>
</evidence>
<evidence type="ECO:0000259" key="14">
    <source>
        <dbReference type="PROSITE" id="PS50011"/>
    </source>
</evidence>
<dbReference type="SMART" id="SM00220">
    <property type="entry name" value="S_TKc"/>
    <property type="match status" value="1"/>
</dbReference>
<dbReference type="Gene3D" id="3.10.110.10">
    <property type="entry name" value="Ubiquitin Conjugating Enzyme"/>
    <property type="match status" value="1"/>
</dbReference>
<feature type="domain" description="Protein kinase" evidence="14">
    <location>
        <begin position="238"/>
        <end position="477"/>
    </location>
</feature>
<dbReference type="PANTHER" id="PTHR11042:SF136">
    <property type="entry name" value="EIF-2-ALPHA KINASE GCN2"/>
    <property type="match status" value="1"/>
</dbReference>
<dbReference type="GO" id="GO:0005634">
    <property type="term" value="C:nucleus"/>
    <property type="evidence" value="ECO:0007669"/>
    <property type="project" value="TreeGrafter"/>
</dbReference>
<dbReference type="GO" id="GO:0005524">
    <property type="term" value="F:ATP binding"/>
    <property type="evidence" value="ECO:0007669"/>
    <property type="project" value="UniProtKB-UniRule"/>
</dbReference>
<evidence type="ECO:0000256" key="5">
    <source>
        <dbReference type="ARBA" id="ARBA00022777"/>
    </source>
</evidence>
<keyword evidence="3" id="KW-0808">Transferase</keyword>
<comment type="catalytic activity">
    <reaction evidence="9">
        <text>L-seryl-[protein] + ATP = O-phospho-L-seryl-[protein] + ADP + H(+)</text>
        <dbReference type="Rhea" id="RHEA:17989"/>
        <dbReference type="Rhea" id="RHEA-COMP:9863"/>
        <dbReference type="Rhea" id="RHEA-COMP:11604"/>
        <dbReference type="ChEBI" id="CHEBI:15378"/>
        <dbReference type="ChEBI" id="CHEBI:29999"/>
        <dbReference type="ChEBI" id="CHEBI:30616"/>
        <dbReference type="ChEBI" id="CHEBI:83421"/>
        <dbReference type="ChEBI" id="CHEBI:456216"/>
        <dbReference type="EC" id="2.7.11.1"/>
    </reaction>
</comment>
<keyword evidence="4 11" id="KW-0547">Nucleotide-binding</keyword>
<dbReference type="GO" id="GO:1990625">
    <property type="term" value="P:negative regulation of cytoplasmic translational initiation in response to stress"/>
    <property type="evidence" value="ECO:0007669"/>
    <property type="project" value="TreeGrafter"/>
</dbReference>
<dbReference type="OrthoDB" id="6778822at2759"/>
<dbReference type="Gene3D" id="3.30.200.20">
    <property type="entry name" value="Phosphorylase Kinase, domain 1"/>
    <property type="match status" value="1"/>
</dbReference>
<dbReference type="InterPro" id="IPR000719">
    <property type="entry name" value="Prot_kinase_dom"/>
</dbReference>
<evidence type="ECO:0000256" key="12">
    <source>
        <dbReference type="PROSITE-ProRule" id="PRU10141"/>
    </source>
</evidence>
<comment type="catalytic activity">
    <reaction evidence="8">
        <text>L-threonyl-[protein] + ATP = O-phospho-L-threonyl-[protein] + ADP + H(+)</text>
        <dbReference type="Rhea" id="RHEA:46608"/>
        <dbReference type="Rhea" id="RHEA-COMP:11060"/>
        <dbReference type="Rhea" id="RHEA-COMP:11605"/>
        <dbReference type="ChEBI" id="CHEBI:15378"/>
        <dbReference type="ChEBI" id="CHEBI:30013"/>
        <dbReference type="ChEBI" id="CHEBI:30616"/>
        <dbReference type="ChEBI" id="CHEBI:61977"/>
        <dbReference type="ChEBI" id="CHEBI:456216"/>
        <dbReference type="EC" id="2.7.11.1"/>
    </reaction>
</comment>
<evidence type="ECO:0000256" key="13">
    <source>
        <dbReference type="SAM" id="MobiDB-lite"/>
    </source>
</evidence>
<evidence type="ECO:0000256" key="4">
    <source>
        <dbReference type="ARBA" id="ARBA00022741"/>
    </source>
</evidence>
<dbReference type="InterPro" id="IPR016135">
    <property type="entry name" value="UBQ-conjugating_enzyme/RWD"/>
</dbReference>
<accession>A0A4C1U6Z6</accession>